<gene>
    <name evidence="1" type="ORF">V2W30_24190</name>
</gene>
<sequence length="217" mass="23200">MSFGDPNNPYGQQQPQSNPYGQQAPQGVPQQGYGYPQQQQYPGYPQQAAPMPGVPPLAGMGRRLGARLIDGVLLFVVYAVFLAPKFTTLIDDVQACDSTSSTYDTCVNDALSDFQSTMLPVAATFMVLMLAYEILLIAFVGATLGKLAVGIRVLKAETGAKPGIGGAFLRWVIPTVGAFACGIGQLVVYLSPFWDKSGRKQGWHDKVASTVVVHVKG</sequence>
<keyword evidence="2" id="KW-1185">Reference proteome</keyword>
<reference evidence="1" key="1">
    <citation type="journal article" date="2025" name="Int. J. Syst. Evol. Microbiol.">
        <title>Streptomyces citrinus sp. nov., with yellow diffusible pigment.</title>
        <authorList>
            <person name="He Y."/>
            <person name="Yang E."/>
            <person name="Xu J."/>
            <person name="Sun Y."/>
            <person name="Sun L."/>
        </authorList>
    </citation>
    <scope>NUCLEOTIDE SEQUENCE</scope>
    <source>
        <strain evidence="1">Q6</strain>
    </source>
</reference>
<proteinExistence type="predicted"/>
<evidence type="ECO:0000313" key="2">
    <source>
        <dbReference type="Proteomes" id="UP001432251"/>
    </source>
</evidence>
<evidence type="ECO:0000313" key="1">
    <source>
        <dbReference type="EMBL" id="WWQ66121.1"/>
    </source>
</evidence>
<dbReference type="Proteomes" id="UP001432251">
    <property type="component" value="Chromosome"/>
</dbReference>
<dbReference type="EMBL" id="CP146022">
    <property type="protein sequence ID" value="WWQ66121.1"/>
    <property type="molecule type" value="Genomic_DNA"/>
</dbReference>
<accession>A0ACD5AG00</accession>
<organism evidence="1 2">
    <name type="scientific">Streptomyces citrinus</name>
    <dbReference type="NCBI Taxonomy" id="3118173"/>
    <lineage>
        <taxon>Bacteria</taxon>
        <taxon>Bacillati</taxon>
        <taxon>Actinomycetota</taxon>
        <taxon>Actinomycetes</taxon>
        <taxon>Kitasatosporales</taxon>
        <taxon>Streptomycetaceae</taxon>
        <taxon>Streptomyces</taxon>
    </lineage>
</organism>
<protein>
    <submittedName>
        <fullName evidence="1">RDD family protein</fullName>
    </submittedName>
</protein>
<name>A0ACD5AG00_9ACTN</name>